<feature type="signal peptide" evidence="5">
    <location>
        <begin position="1"/>
        <end position="21"/>
    </location>
</feature>
<dbReference type="VEuPathDB" id="VectorBase:AFAF000074"/>
<evidence type="ECO:0008006" key="8">
    <source>
        <dbReference type="Google" id="ProtNLM"/>
    </source>
</evidence>
<dbReference type="Gene3D" id="1.10.238.20">
    <property type="entry name" value="Pheromone/general odorant binding protein domain"/>
    <property type="match status" value="1"/>
</dbReference>
<feature type="chain" id="PRO_5008131995" description="D7 short form salivary protein" evidence="5">
    <location>
        <begin position="22"/>
        <end position="167"/>
    </location>
</feature>
<reference evidence="6" key="2">
    <citation type="submission" date="2020-05" db="UniProtKB">
        <authorList>
            <consortium name="EnsemblMetazoa"/>
        </authorList>
    </citation>
    <scope>IDENTIFICATION</scope>
    <source>
        <strain evidence="6">FAR1</strain>
    </source>
</reference>
<evidence type="ECO:0000256" key="1">
    <source>
        <dbReference type="ARBA" id="ARBA00004613"/>
    </source>
</evidence>
<accession>A0A182PZH1</accession>
<keyword evidence="4 5" id="KW-0732">Signal</keyword>
<comment type="similarity">
    <text evidence="2">Belongs to the PBP/GOBP family.</text>
</comment>
<dbReference type="SMR" id="A0A182PZH1"/>
<evidence type="ECO:0000256" key="3">
    <source>
        <dbReference type="ARBA" id="ARBA00022525"/>
    </source>
</evidence>
<dbReference type="InterPro" id="IPR036728">
    <property type="entry name" value="PBP_GOBP_sf"/>
</dbReference>
<dbReference type="SMART" id="SM00708">
    <property type="entry name" value="PhBP"/>
    <property type="match status" value="1"/>
</dbReference>
<keyword evidence="3" id="KW-0964">Secreted</keyword>
<dbReference type="EnsemblMetazoa" id="AFAF000074-RA">
    <property type="protein sequence ID" value="AFAF000074-PA"/>
    <property type="gene ID" value="AFAF000074"/>
</dbReference>
<dbReference type="InterPro" id="IPR006170">
    <property type="entry name" value="PBP/GOBP"/>
</dbReference>
<keyword evidence="7" id="KW-1185">Reference proteome</keyword>
<organism evidence="6 7">
    <name type="scientific">Anopheles farauti</name>
    <dbReference type="NCBI Taxonomy" id="69004"/>
    <lineage>
        <taxon>Eukaryota</taxon>
        <taxon>Metazoa</taxon>
        <taxon>Ecdysozoa</taxon>
        <taxon>Arthropoda</taxon>
        <taxon>Hexapoda</taxon>
        <taxon>Insecta</taxon>
        <taxon>Pterygota</taxon>
        <taxon>Neoptera</taxon>
        <taxon>Endopterygota</taxon>
        <taxon>Diptera</taxon>
        <taxon>Nematocera</taxon>
        <taxon>Culicoidea</taxon>
        <taxon>Culicidae</taxon>
        <taxon>Anophelinae</taxon>
        <taxon>Anopheles</taxon>
    </lineage>
</organism>
<evidence type="ECO:0000256" key="5">
    <source>
        <dbReference type="SAM" id="SignalP"/>
    </source>
</evidence>
<evidence type="ECO:0000313" key="6">
    <source>
        <dbReference type="EnsemblMetazoa" id="AFAF000074-PA"/>
    </source>
</evidence>
<name>A0A182PZH1_9DIPT</name>
<evidence type="ECO:0000313" key="7">
    <source>
        <dbReference type="Proteomes" id="UP000075886"/>
    </source>
</evidence>
<dbReference type="AlphaFoldDB" id="A0A182PZH1"/>
<proteinExistence type="inferred from homology"/>
<evidence type="ECO:0000256" key="2">
    <source>
        <dbReference type="ARBA" id="ARBA00008098"/>
    </source>
</evidence>
<evidence type="ECO:0000256" key="4">
    <source>
        <dbReference type="ARBA" id="ARBA00022729"/>
    </source>
</evidence>
<sequence length="167" mass="18880">MSKQLILVACLTLRVICIVQAAKTVKQCEKQLPASLKSKLCDIRQYKNVDGPDMDKHMDCVMKALEFVDATGRGDFQKLYKPMTAVDADSRKHNVNIETCQGKTWRLERTVKAHEFYKCLLQSSSADAFKKVFDLTELVKAGKLPSTETYSAKVEKMIKKIDAKVCK</sequence>
<dbReference type="SUPFAM" id="SSF47565">
    <property type="entry name" value="Insect pheromone/odorant-binding proteins"/>
    <property type="match status" value="1"/>
</dbReference>
<comment type="subcellular location">
    <subcellularLocation>
        <location evidence="1">Secreted</location>
    </subcellularLocation>
</comment>
<dbReference type="FunFam" id="1.10.238.20:FF:000008">
    <property type="entry name" value="D7-related 4 protein"/>
    <property type="match status" value="1"/>
</dbReference>
<reference evidence="7" key="1">
    <citation type="submission" date="2014-01" db="EMBL/GenBank/DDBJ databases">
        <title>The Genome Sequence of Anopheles farauti FAR1 (V2).</title>
        <authorList>
            <consortium name="The Broad Institute Genomics Platform"/>
            <person name="Neafsey D.E."/>
            <person name="Besansky N."/>
            <person name="Howell P."/>
            <person name="Walton C."/>
            <person name="Young S.K."/>
            <person name="Zeng Q."/>
            <person name="Gargeya S."/>
            <person name="Fitzgerald M."/>
            <person name="Haas B."/>
            <person name="Abouelleil A."/>
            <person name="Allen A.W."/>
            <person name="Alvarado L."/>
            <person name="Arachchi H.M."/>
            <person name="Berlin A.M."/>
            <person name="Chapman S.B."/>
            <person name="Gainer-Dewar J."/>
            <person name="Goldberg J."/>
            <person name="Griggs A."/>
            <person name="Gujja S."/>
            <person name="Hansen M."/>
            <person name="Howarth C."/>
            <person name="Imamovic A."/>
            <person name="Ireland A."/>
            <person name="Larimer J."/>
            <person name="McCowan C."/>
            <person name="Murphy C."/>
            <person name="Pearson M."/>
            <person name="Poon T.W."/>
            <person name="Priest M."/>
            <person name="Roberts A."/>
            <person name="Saif S."/>
            <person name="Shea T."/>
            <person name="Sisk P."/>
            <person name="Sykes S."/>
            <person name="Wortman J."/>
            <person name="Nusbaum C."/>
            <person name="Birren B."/>
        </authorList>
    </citation>
    <scope>NUCLEOTIDE SEQUENCE [LARGE SCALE GENOMIC DNA]</scope>
    <source>
        <strain evidence="7">FAR1</strain>
    </source>
</reference>
<dbReference type="Pfam" id="PF01395">
    <property type="entry name" value="PBP_GOBP"/>
    <property type="match status" value="1"/>
</dbReference>
<dbReference type="GO" id="GO:0005549">
    <property type="term" value="F:odorant binding"/>
    <property type="evidence" value="ECO:0007669"/>
    <property type="project" value="InterPro"/>
</dbReference>
<dbReference type="Proteomes" id="UP000075886">
    <property type="component" value="Unassembled WGS sequence"/>
</dbReference>
<dbReference type="GO" id="GO:0005576">
    <property type="term" value="C:extracellular region"/>
    <property type="evidence" value="ECO:0007669"/>
    <property type="project" value="UniProtKB-SubCell"/>
</dbReference>
<dbReference type="EMBL" id="AXCN02000789">
    <property type="status" value="NOT_ANNOTATED_CDS"/>
    <property type="molecule type" value="Genomic_DNA"/>
</dbReference>
<protein>
    <recommendedName>
        <fullName evidence="8">D7 short form salivary protein</fullName>
    </recommendedName>
</protein>
<dbReference type="CDD" id="cd23992">
    <property type="entry name" value="PBP_GOBP"/>
    <property type="match status" value="1"/>
</dbReference>